<feature type="transmembrane region" description="Helical" evidence="1">
    <location>
        <begin position="287"/>
        <end position="305"/>
    </location>
</feature>
<feature type="transmembrane region" description="Helical" evidence="1">
    <location>
        <begin position="375"/>
        <end position="400"/>
    </location>
</feature>
<keyword evidence="1" id="KW-0812">Transmembrane</keyword>
<dbReference type="RefSeq" id="WP_281487413.1">
    <property type="nucleotide sequence ID" value="NZ_JASATX010000001.1"/>
</dbReference>
<dbReference type="AlphaFoldDB" id="A0AAW6T1B7"/>
<keyword evidence="1" id="KW-0472">Membrane</keyword>
<dbReference type="GO" id="GO:0022857">
    <property type="term" value="F:transmembrane transporter activity"/>
    <property type="evidence" value="ECO:0007669"/>
    <property type="project" value="InterPro"/>
</dbReference>
<dbReference type="SUPFAM" id="SSF103473">
    <property type="entry name" value="MFS general substrate transporter"/>
    <property type="match status" value="1"/>
</dbReference>
<feature type="transmembrane region" description="Helical" evidence="1">
    <location>
        <begin position="311"/>
        <end position="335"/>
    </location>
</feature>
<comment type="caution">
    <text evidence="2">The sequence shown here is derived from an EMBL/GenBank/DDBJ whole genome shotgun (WGS) entry which is preliminary data.</text>
</comment>
<reference evidence="2 3" key="1">
    <citation type="submission" date="2023-04" db="EMBL/GenBank/DDBJ databases">
        <title>Klugiella caeni sp. nov. isolated from the sludge of biochemical tank.</title>
        <authorList>
            <person name="Geng K."/>
        </authorList>
    </citation>
    <scope>NUCLEOTIDE SEQUENCE [LARGE SCALE GENOMIC DNA]</scope>
    <source>
        <strain evidence="2 3">YN-L-19</strain>
    </source>
</reference>
<dbReference type="Pfam" id="PF07690">
    <property type="entry name" value="MFS_1"/>
    <property type="match status" value="1"/>
</dbReference>
<keyword evidence="1" id="KW-1133">Transmembrane helix</keyword>
<dbReference type="Gene3D" id="1.20.1250.20">
    <property type="entry name" value="MFS general substrate transporter like domains"/>
    <property type="match status" value="1"/>
</dbReference>
<proteinExistence type="predicted"/>
<name>A0AAW6T1B7_9MICO</name>
<sequence>MRPSSSTDAEAGRRSAATLFCVFLLFGVETAYAAGLPLAVSQAGWTDPWFVSLLVALTNGVGLLMLPLFIALIDSRLRRALMLVSGVLMAIAAAATWISSEQGLELLLVVAVLVFGIARVAATVSLLAQLAGLRGDATLLQGLNGASQRLGSAVAIAALSSALAAGLWGLVYGVITFAMLLWAAIIWMLRAPSSGGSPRRWMLRDSPRVLLEALRDPRVRASAYLNVVILMSLLVSNSLVGLVLERRQDSAVAAVMLTALIVARDATSVVTGLLYRRVRRRVGQQATLTLIAAAAFVSLAILAFAPHVEGLYIPAFLLHGFIVGAGIATTNLLATHGADAGSFGARLAASQLPAGFALLGLPLVFGVVLDLVGVTAALLALAVAIAGIGGLMLSAGAAALNSARR</sequence>
<dbReference type="InterPro" id="IPR011701">
    <property type="entry name" value="MFS"/>
</dbReference>
<evidence type="ECO:0000313" key="3">
    <source>
        <dbReference type="Proteomes" id="UP001321506"/>
    </source>
</evidence>
<evidence type="ECO:0000313" key="2">
    <source>
        <dbReference type="EMBL" id="MDI2097625.1"/>
    </source>
</evidence>
<organism evidence="2 3">
    <name type="scientific">Ruicaihuangia caeni</name>
    <dbReference type="NCBI Taxonomy" id="3042517"/>
    <lineage>
        <taxon>Bacteria</taxon>
        <taxon>Bacillati</taxon>
        <taxon>Actinomycetota</taxon>
        <taxon>Actinomycetes</taxon>
        <taxon>Micrococcales</taxon>
        <taxon>Microbacteriaceae</taxon>
        <taxon>Ruicaihuangia</taxon>
    </lineage>
</organism>
<feature type="transmembrane region" description="Helical" evidence="1">
    <location>
        <begin position="347"/>
        <end position="369"/>
    </location>
</feature>
<feature type="transmembrane region" description="Helical" evidence="1">
    <location>
        <begin position="49"/>
        <end position="73"/>
    </location>
</feature>
<protein>
    <submittedName>
        <fullName evidence="2">MFS transporter</fullName>
    </submittedName>
</protein>
<feature type="transmembrane region" description="Helical" evidence="1">
    <location>
        <begin position="174"/>
        <end position="192"/>
    </location>
</feature>
<feature type="transmembrane region" description="Helical" evidence="1">
    <location>
        <begin position="106"/>
        <end position="128"/>
    </location>
</feature>
<feature type="transmembrane region" description="Helical" evidence="1">
    <location>
        <begin position="80"/>
        <end position="100"/>
    </location>
</feature>
<dbReference type="Proteomes" id="UP001321506">
    <property type="component" value="Unassembled WGS sequence"/>
</dbReference>
<accession>A0AAW6T1B7</accession>
<gene>
    <name evidence="2" type="ORF">QF206_01405</name>
</gene>
<dbReference type="InterPro" id="IPR036259">
    <property type="entry name" value="MFS_trans_sf"/>
</dbReference>
<evidence type="ECO:0000256" key="1">
    <source>
        <dbReference type="SAM" id="Phobius"/>
    </source>
</evidence>
<feature type="transmembrane region" description="Helical" evidence="1">
    <location>
        <begin position="223"/>
        <end position="244"/>
    </location>
</feature>
<keyword evidence="3" id="KW-1185">Reference proteome</keyword>
<dbReference type="EMBL" id="JASATX010000001">
    <property type="protein sequence ID" value="MDI2097625.1"/>
    <property type="molecule type" value="Genomic_DNA"/>
</dbReference>